<feature type="transmembrane region" description="Helical" evidence="13">
    <location>
        <begin position="155"/>
        <end position="174"/>
    </location>
</feature>
<feature type="transmembrane region" description="Helical" evidence="13">
    <location>
        <begin position="50"/>
        <end position="68"/>
    </location>
</feature>
<evidence type="ECO:0000256" key="8">
    <source>
        <dbReference type="ARBA" id="ARBA00022982"/>
    </source>
</evidence>
<organism evidence="15 16">
    <name type="scientific">Cupriavidus basilensis</name>
    <dbReference type="NCBI Taxonomy" id="68895"/>
    <lineage>
        <taxon>Bacteria</taxon>
        <taxon>Pseudomonadati</taxon>
        <taxon>Pseudomonadota</taxon>
        <taxon>Betaproteobacteria</taxon>
        <taxon>Burkholderiales</taxon>
        <taxon>Burkholderiaceae</taxon>
        <taxon>Cupriavidus</taxon>
    </lineage>
</organism>
<dbReference type="Proteomes" id="UP001216674">
    <property type="component" value="Unassembled WGS sequence"/>
</dbReference>
<feature type="transmembrane region" description="Helical" evidence="13">
    <location>
        <begin position="20"/>
        <end position="38"/>
    </location>
</feature>
<evidence type="ECO:0000256" key="9">
    <source>
        <dbReference type="ARBA" id="ARBA00022989"/>
    </source>
</evidence>
<dbReference type="SUPFAM" id="SSF81342">
    <property type="entry name" value="Transmembrane di-heme cytochromes"/>
    <property type="match status" value="1"/>
</dbReference>
<dbReference type="RefSeq" id="WP_017228480.1">
    <property type="nucleotide sequence ID" value="NZ_JARJLM010000067.1"/>
</dbReference>
<dbReference type="EMBL" id="JARJLM010000067">
    <property type="protein sequence ID" value="MDF3832090.1"/>
    <property type="molecule type" value="Genomic_DNA"/>
</dbReference>
<evidence type="ECO:0000256" key="6">
    <source>
        <dbReference type="ARBA" id="ARBA00022692"/>
    </source>
</evidence>
<keyword evidence="4" id="KW-1003">Cell membrane</keyword>
<dbReference type="PANTHER" id="PTHR30529:SF3">
    <property type="entry name" value="CYTOCHROME B561 HOMOLOG 1"/>
    <property type="match status" value="1"/>
</dbReference>
<evidence type="ECO:0000256" key="5">
    <source>
        <dbReference type="ARBA" id="ARBA00022617"/>
    </source>
</evidence>
<dbReference type="InterPro" id="IPR052168">
    <property type="entry name" value="Cytochrome_b561_oxidase"/>
</dbReference>
<sequence length="184" mass="19989">MFATSSKPSTLVRYAGPAVFFHWAVVLLIAIAYAAIELKGFLPKGSAERTLSMSVHTWAGALVLVLAVPRLLWRLVRGAPAPEPGPGWMQWLGSAMHLLLYLFIFVQPVLGLLALNAGGHLVTVPGLGVELPSLVAASRDLKETLEDIHGTLGTAFYTVIGLHAVAALFHHYMLGDNTLRRMWR</sequence>
<protein>
    <submittedName>
        <fullName evidence="15">Cytochrome b</fullName>
    </submittedName>
</protein>
<evidence type="ECO:0000259" key="14">
    <source>
        <dbReference type="Pfam" id="PF01292"/>
    </source>
</evidence>
<keyword evidence="6 13" id="KW-0812">Transmembrane</keyword>
<comment type="subcellular location">
    <subcellularLocation>
        <location evidence="2">Cell membrane</location>
        <topology evidence="2">Multi-pass membrane protein</topology>
    </subcellularLocation>
</comment>
<keyword evidence="3" id="KW-0813">Transport</keyword>
<feature type="transmembrane region" description="Helical" evidence="13">
    <location>
        <begin position="113"/>
        <end position="135"/>
    </location>
</feature>
<keyword evidence="11 13" id="KW-0472">Membrane</keyword>
<evidence type="ECO:0000256" key="3">
    <source>
        <dbReference type="ARBA" id="ARBA00022448"/>
    </source>
</evidence>
<keyword evidence="10" id="KW-0408">Iron</keyword>
<feature type="transmembrane region" description="Helical" evidence="13">
    <location>
        <begin position="88"/>
        <end position="106"/>
    </location>
</feature>
<evidence type="ECO:0000256" key="1">
    <source>
        <dbReference type="ARBA" id="ARBA00001970"/>
    </source>
</evidence>
<evidence type="ECO:0000256" key="13">
    <source>
        <dbReference type="SAM" id="Phobius"/>
    </source>
</evidence>
<keyword evidence="9 13" id="KW-1133">Transmembrane helix</keyword>
<feature type="domain" description="Cytochrome b561 bacterial/Ni-hydrogenase" evidence="14">
    <location>
        <begin position="13"/>
        <end position="183"/>
    </location>
</feature>
<comment type="similarity">
    <text evidence="12">Belongs to the cytochrome b561 family.</text>
</comment>
<reference evidence="15 16" key="1">
    <citation type="submission" date="2023-03" db="EMBL/GenBank/DDBJ databases">
        <title>Draft assemblies of triclosan tolerant bacteria isolated from returned activated sludge.</title>
        <authorList>
            <person name="Van Hamelsveld S."/>
        </authorList>
    </citation>
    <scope>NUCLEOTIDE SEQUENCE [LARGE SCALE GENOMIC DNA]</scope>
    <source>
        <strain evidence="15 16">GW210010_S58</strain>
    </source>
</reference>
<evidence type="ECO:0000313" key="16">
    <source>
        <dbReference type="Proteomes" id="UP001216674"/>
    </source>
</evidence>
<gene>
    <name evidence="15" type="ORF">P3W85_03850</name>
</gene>
<comment type="caution">
    <text evidence="15">The sequence shown here is derived from an EMBL/GenBank/DDBJ whole genome shotgun (WGS) entry which is preliminary data.</text>
</comment>
<evidence type="ECO:0000256" key="2">
    <source>
        <dbReference type="ARBA" id="ARBA00004651"/>
    </source>
</evidence>
<evidence type="ECO:0000256" key="10">
    <source>
        <dbReference type="ARBA" id="ARBA00023004"/>
    </source>
</evidence>
<keyword evidence="7" id="KW-0479">Metal-binding</keyword>
<accession>A0ABT6AHL2</accession>
<dbReference type="InterPro" id="IPR011577">
    <property type="entry name" value="Cyt_b561_bac/Ni-Hgenase"/>
</dbReference>
<keyword evidence="8" id="KW-0249">Electron transport</keyword>
<dbReference type="InterPro" id="IPR016174">
    <property type="entry name" value="Di-haem_cyt_TM"/>
</dbReference>
<evidence type="ECO:0000256" key="11">
    <source>
        <dbReference type="ARBA" id="ARBA00023136"/>
    </source>
</evidence>
<comment type="cofactor">
    <cofactor evidence="1">
        <name>heme b</name>
        <dbReference type="ChEBI" id="CHEBI:60344"/>
    </cofactor>
</comment>
<evidence type="ECO:0000256" key="7">
    <source>
        <dbReference type="ARBA" id="ARBA00022723"/>
    </source>
</evidence>
<proteinExistence type="inferred from homology"/>
<evidence type="ECO:0000256" key="4">
    <source>
        <dbReference type="ARBA" id="ARBA00022475"/>
    </source>
</evidence>
<dbReference type="PANTHER" id="PTHR30529">
    <property type="entry name" value="CYTOCHROME B561"/>
    <property type="match status" value="1"/>
</dbReference>
<dbReference type="Pfam" id="PF01292">
    <property type="entry name" value="Ni_hydr_CYTB"/>
    <property type="match status" value="1"/>
</dbReference>
<keyword evidence="16" id="KW-1185">Reference proteome</keyword>
<name>A0ABT6AHL2_9BURK</name>
<evidence type="ECO:0000313" key="15">
    <source>
        <dbReference type="EMBL" id="MDF3832090.1"/>
    </source>
</evidence>
<keyword evidence="5" id="KW-0349">Heme</keyword>
<evidence type="ECO:0000256" key="12">
    <source>
        <dbReference type="ARBA" id="ARBA00037975"/>
    </source>
</evidence>